<keyword evidence="4" id="KW-1185">Reference proteome</keyword>
<feature type="non-terminal residue" evidence="2">
    <location>
        <position position="129"/>
    </location>
</feature>
<dbReference type="EMBL" id="BGPR01011520">
    <property type="protein sequence ID" value="GBN51707.1"/>
    <property type="molecule type" value="Genomic_DNA"/>
</dbReference>
<feature type="region of interest" description="Disordered" evidence="1">
    <location>
        <begin position="71"/>
        <end position="129"/>
    </location>
</feature>
<name>A0A4Y2PI99_ARAVE</name>
<dbReference type="EMBL" id="BGPR01011515">
    <property type="protein sequence ID" value="GBN51695.1"/>
    <property type="molecule type" value="Genomic_DNA"/>
</dbReference>
<organism evidence="2 4">
    <name type="scientific">Araneus ventricosus</name>
    <name type="common">Orbweaver spider</name>
    <name type="synonym">Epeira ventricosa</name>
    <dbReference type="NCBI Taxonomy" id="182803"/>
    <lineage>
        <taxon>Eukaryota</taxon>
        <taxon>Metazoa</taxon>
        <taxon>Ecdysozoa</taxon>
        <taxon>Arthropoda</taxon>
        <taxon>Chelicerata</taxon>
        <taxon>Arachnida</taxon>
        <taxon>Araneae</taxon>
        <taxon>Araneomorphae</taxon>
        <taxon>Entelegynae</taxon>
        <taxon>Araneoidea</taxon>
        <taxon>Araneidae</taxon>
        <taxon>Araneus</taxon>
    </lineage>
</organism>
<reference evidence="2 4" key="1">
    <citation type="journal article" date="2019" name="Sci. Rep.">
        <title>Orb-weaving spider Araneus ventricosus genome elucidates the spidroin gene catalogue.</title>
        <authorList>
            <person name="Kono N."/>
            <person name="Nakamura H."/>
            <person name="Ohtoshi R."/>
            <person name="Moran D.A.P."/>
            <person name="Shinohara A."/>
            <person name="Yoshida Y."/>
            <person name="Fujiwara M."/>
            <person name="Mori M."/>
            <person name="Tomita M."/>
            <person name="Arakawa K."/>
        </authorList>
    </citation>
    <scope>NUCLEOTIDE SEQUENCE [LARGE SCALE GENOMIC DNA]</scope>
</reference>
<dbReference type="AlphaFoldDB" id="A0A4Y2PI99"/>
<evidence type="ECO:0000313" key="4">
    <source>
        <dbReference type="Proteomes" id="UP000499080"/>
    </source>
</evidence>
<proteinExistence type="predicted"/>
<feature type="compositionally biased region" description="Polar residues" evidence="1">
    <location>
        <begin position="110"/>
        <end position="119"/>
    </location>
</feature>
<comment type="caution">
    <text evidence="2">The sequence shown here is derived from an EMBL/GenBank/DDBJ whole genome shotgun (WGS) entry which is preliminary data.</text>
</comment>
<feature type="region of interest" description="Disordered" evidence="1">
    <location>
        <begin position="17"/>
        <end position="44"/>
    </location>
</feature>
<evidence type="ECO:0000313" key="2">
    <source>
        <dbReference type="EMBL" id="GBN51695.1"/>
    </source>
</evidence>
<evidence type="ECO:0000256" key="1">
    <source>
        <dbReference type="SAM" id="MobiDB-lite"/>
    </source>
</evidence>
<accession>A0A4Y2PI99</accession>
<protein>
    <submittedName>
        <fullName evidence="2">Uncharacterized protein</fullName>
    </submittedName>
</protein>
<gene>
    <name evidence="3" type="ORF">AVEN_239605_1</name>
    <name evidence="2" type="ORF">AVEN_243314_1</name>
</gene>
<sequence>MHISGDCRPVCSIAADPSAGRAETGVTSEQPHLPRRPATGQVVTHRSSVLNSGINIGDASRHRTAVSVADATKAKSEWNSTQKGGISTLMPKYAGSTEERSPRQLGYSVRSPNTYSTAQPLPKEVIGVE</sequence>
<dbReference type="Proteomes" id="UP000499080">
    <property type="component" value="Unassembled WGS sequence"/>
</dbReference>
<evidence type="ECO:0000313" key="3">
    <source>
        <dbReference type="EMBL" id="GBN51707.1"/>
    </source>
</evidence>